<keyword evidence="7 9" id="KW-0472">Membrane</keyword>
<evidence type="ECO:0000313" key="10">
    <source>
        <dbReference type="EMBL" id="UPL14434.1"/>
    </source>
</evidence>
<feature type="transmembrane region" description="Helical" evidence="9">
    <location>
        <begin position="276"/>
        <end position="303"/>
    </location>
</feature>
<feature type="transmembrane region" description="Helical" evidence="9">
    <location>
        <begin position="103"/>
        <end position="124"/>
    </location>
</feature>
<feature type="transmembrane region" description="Helical" evidence="9">
    <location>
        <begin position="233"/>
        <end position="255"/>
    </location>
</feature>
<sequence length="372" mass="38137">MTTTDRTKSSGSTGPAGAPEHTLDRPEQTASARVAAIVAGRRARHRRHASATIVLGILVFALFAVALMVGNTFYTPDEVIRVILGETVPGASFTVGDLRLPRAVLAILTGFGFGIAGVSFQTLLRNPLASPDIIGISAGAGAAAVFGIIVLSLNGPVVSVFALAGAVLTALVIYLLSIKGGFAGTRLILIGIGVAAMLQSLISYMLSRAANWDIQTAMQWLTGSLNNASWERVLPMAIAAAVIVPLMLSQGRALGALQLGDDSASGLGIRVNVTRLLFILGAVTLLAFATAATGPIAFVAFMAGPIAARITGPGANLLLPSAFVGAVLVLGSDLIAQFLLGTRYPVGVVTGVLGAPYLIYLLIRTNRSGGSL</sequence>
<comment type="subcellular location">
    <subcellularLocation>
        <location evidence="1">Cell membrane</location>
        <topology evidence="1">Multi-pass membrane protein</topology>
    </subcellularLocation>
</comment>
<dbReference type="Gene3D" id="1.10.3470.10">
    <property type="entry name" value="ABC transporter involved in vitamin B12 uptake, BtuC"/>
    <property type="match status" value="1"/>
</dbReference>
<evidence type="ECO:0000256" key="7">
    <source>
        <dbReference type="ARBA" id="ARBA00023136"/>
    </source>
</evidence>
<accession>A0ABY4INR7</accession>
<keyword evidence="11" id="KW-1185">Reference proteome</keyword>
<keyword evidence="6 9" id="KW-1133">Transmembrane helix</keyword>
<feature type="transmembrane region" description="Helical" evidence="9">
    <location>
        <begin position="51"/>
        <end position="74"/>
    </location>
</feature>
<keyword evidence="5 9" id="KW-0812">Transmembrane</keyword>
<dbReference type="Pfam" id="PF01032">
    <property type="entry name" value="FecCD"/>
    <property type="match status" value="1"/>
</dbReference>
<gene>
    <name evidence="10" type="ORF">KV396_08085</name>
</gene>
<evidence type="ECO:0000256" key="6">
    <source>
        <dbReference type="ARBA" id="ARBA00022989"/>
    </source>
</evidence>
<dbReference type="EMBL" id="CP078077">
    <property type="protein sequence ID" value="UPL14434.1"/>
    <property type="molecule type" value="Genomic_DNA"/>
</dbReference>
<dbReference type="InterPro" id="IPR000522">
    <property type="entry name" value="ABC_transptr_permease_BtuC"/>
</dbReference>
<dbReference type="PANTHER" id="PTHR30472">
    <property type="entry name" value="FERRIC ENTEROBACTIN TRANSPORT SYSTEM PERMEASE PROTEIN"/>
    <property type="match status" value="1"/>
</dbReference>
<feature type="transmembrane region" description="Helical" evidence="9">
    <location>
        <begin position="133"/>
        <end position="151"/>
    </location>
</feature>
<organism evidence="10 11">
    <name type="scientific">Microbacterium galbinum</name>
    <dbReference type="NCBI Taxonomy" id="2851646"/>
    <lineage>
        <taxon>Bacteria</taxon>
        <taxon>Bacillati</taxon>
        <taxon>Actinomycetota</taxon>
        <taxon>Actinomycetes</taxon>
        <taxon>Micrococcales</taxon>
        <taxon>Microbacteriaceae</taxon>
        <taxon>Microbacterium</taxon>
    </lineage>
</organism>
<feature type="transmembrane region" description="Helical" evidence="9">
    <location>
        <begin position="157"/>
        <end position="176"/>
    </location>
</feature>
<evidence type="ECO:0000256" key="2">
    <source>
        <dbReference type="ARBA" id="ARBA00007935"/>
    </source>
</evidence>
<keyword evidence="3" id="KW-0813">Transport</keyword>
<evidence type="ECO:0000256" key="3">
    <source>
        <dbReference type="ARBA" id="ARBA00022448"/>
    </source>
</evidence>
<evidence type="ECO:0000256" key="5">
    <source>
        <dbReference type="ARBA" id="ARBA00022692"/>
    </source>
</evidence>
<feature type="region of interest" description="Disordered" evidence="8">
    <location>
        <begin position="1"/>
        <end position="29"/>
    </location>
</feature>
<dbReference type="SUPFAM" id="SSF81345">
    <property type="entry name" value="ABC transporter involved in vitamin B12 uptake, BtuC"/>
    <property type="match status" value="1"/>
</dbReference>
<dbReference type="CDD" id="cd06550">
    <property type="entry name" value="TM_ABC_iron-siderophores_like"/>
    <property type="match status" value="1"/>
</dbReference>
<name>A0ABY4INR7_9MICO</name>
<dbReference type="RefSeq" id="WP_247957481.1">
    <property type="nucleotide sequence ID" value="NZ_CP078077.1"/>
</dbReference>
<evidence type="ECO:0000256" key="8">
    <source>
        <dbReference type="SAM" id="MobiDB-lite"/>
    </source>
</evidence>
<evidence type="ECO:0000313" key="11">
    <source>
        <dbReference type="Proteomes" id="UP000831963"/>
    </source>
</evidence>
<keyword evidence="4" id="KW-1003">Cell membrane</keyword>
<feature type="transmembrane region" description="Helical" evidence="9">
    <location>
        <begin position="188"/>
        <end position="206"/>
    </location>
</feature>
<feature type="transmembrane region" description="Helical" evidence="9">
    <location>
        <begin position="315"/>
        <end position="332"/>
    </location>
</feature>
<feature type="transmembrane region" description="Helical" evidence="9">
    <location>
        <begin position="344"/>
        <end position="363"/>
    </location>
</feature>
<evidence type="ECO:0000256" key="1">
    <source>
        <dbReference type="ARBA" id="ARBA00004651"/>
    </source>
</evidence>
<evidence type="ECO:0000256" key="4">
    <source>
        <dbReference type="ARBA" id="ARBA00022475"/>
    </source>
</evidence>
<dbReference type="InterPro" id="IPR037294">
    <property type="entry name" value="ABC_BtuC-like"/>
</dbReference>
<proteinExistence type="inferred from homology"/>
<evidence type="ECO:0000256" key="9">
    <source>
        <dbReference type="SAM" id="Phobius"/>
    </source>
</evidence>
<dbReference type="Proteomes" id="UP000831963">
    <property type="component" value="Chromosome"/>
</dbReference>
<protein>
    <submittedName>
        <fullName evidence="10">Iron ABC transporter permease</fullName>
    </submittedName>
</protein>
<dbReference type="PANTHER" id="PTHR30472:SF24">
    <property type="entry name" value="FERRIC ENTEROBACTIN TRANSPORT SYSTEM PERMEASE PROTEIN FEPG"/>
    <property type="match status" value="1"/>
</dbReference>
<reference evidence="10 11" key="1">
    <citation type="submission" date="2021-06" db="EMBL/GenBank/DDBJ databases">
        <title>Genome-based taxonomic framework of Microbacterium strains isolated from marine environment, the description of four new species and reclassification of four preexisting species.</title>
        <authorList>
            <person name="Lee S.D."/>
            <person name="Kim S.-M."/>
            <person name="Byeon Y.-S."/>
            <person name="Yang H.L."/>
            <person name="Kim I.S."/>
        </authorList>
    </citation>
    <scope>NUCLEOTIDE SEQUENCE [LARGE SCALE GENOMIC DNA]</scope>
    <source>
        <strain evidence="10 11">SSW1-36</strain>
    </source>
</reference>
<comment type="similarity">
    <text evidence="2">Belongs to the binding-protein-dependent transport system permease family. FecCD subfamily.</text>
</comment>